<name>X1LXZ2_9ZZZZ</name>
<feature type="non-terminal residue" evidence="2">
    <location>
        <position position="1"/>
    </location>
</feature>
<dbReference type="SUPFAM" id="SSF55112">
    <property type="entry name" value="Formylmethanofuran:tetrahydromethanopterin formyltransferase"/>
    <property type="match status" value="1"/>
</dbReference>
<dbReference type="Pfam" id="PF02741">
    <property type="entry name" value="FTR_C"/>
    <property type="match status" value="1"/>
</dbReference>
<comment type="caution">
    <text evidence="2">The sequence shown here is derived from an EMBL/GenBank/DDBJ whole genome shotgun (WGS) entry which is preliminary data.</text>
</comment>
<gene>
    <name evidence="2" type="ORF">S06H3_23432</name>
</gene>
<evidence type="ECO:0000313" key="2">
    <source>
        <dbReference type="EMBL" id="GAI07310.1"/>
    </source>
</evidence>
<proteinExistence type="predicted"/>
<organism evidence="2">
    <name type="scientific">marine sediment metagenome</name>
    <dbReference type="NCBI Taxonomy" id="412755"/>
    <lineage>
        <taxon>unclassified sequences</taxon>
        <taxon>metagenomes</taxon>
        <taxon>ecological metagenomes</taxon>
    </lineage>
</organism>
<accession>X1LXZ2</accession>
<dbReference type="InterPro" id="IPR002770">
    <property type="entry name" value="ForMFR_H4MPT_ForTrfase_C"/>
</dbReference>
<evidence type="ECO:0000259" key="1">
    <source>
        <dbReference type="Pfam" id="PF02741"/>
    </source>
</evidence>
<dbReference type="GO" id="GO:0006730">
    <property type="term" value="P:one-carbon metabolic process"/>
    <property type="evidence" value="ECO:0007669"/>
    <property type="project" value="InterPro"/>
</dbReference>
<dbReference type="AlphaFoldDB" id="X1LXZ2"/>
<protein>
    <recommendedName>
        <fullName evidence="1">Formylmethanofuran: tetrahydromethanopterin formyltransferase Ftr C-terminal domain-containing protein</fullName>
    </recommendedName>
</protein>
<reference evidence="2" key="1">
    <citation type="journal article" date="2014" name="Front. Microbiol.">
        <title>High frequency of phylogenetically diverse reductive dehalogenase-homologous genes in deep subseafloor sedimentary metagenomes.</title>
        <authorList>
            <person name="Kawai M."/>
            <person name="Futagami T."/>
            <person name="Toyoda A."/>
            <person name="Takaki Y."/>
            <person name="Nishi S."/>
            <person name="Hori S."/>
            <person name="Arai W."/>
            <person name="Tsubouchi T."/>
            <person name="Morono Y."/>
            <person name="Uchiyama I."/>
            <person name="Ito T."/>
            <person name="Fujiyama A."/>
            <person name="Inagaki F."/>
            <person name="Takami H."/>
        </authorList>
    </citation>
    <scope>NUCLEOTIDE SEQUENCE</scope>
    <source>
        <strain evidence="2">Expedition CK06-06</strain>
    </source>
</reference>
<dbReference type="GO" id="GO:0016740">
    <property type="term" value="F:transferase activity"/>
    <property type="evidence" value="ECO:0007669"/>
    <property type="project" value="InterPro"/>
</dbReference>
<feature type="domain" description="Formylmethanofuran: tetrahydromethanopterin formyltransferase Ftr C-terminal" evidence="1">
    <location>
        <begin position="2"/>
        <end position="106"/>
    </location>
</feature>
<dbReference type="EMBL" id="BARV01012734">
    <property type="protein sequence ID" value="GAI07310.1"/>
    <property type="molecule type" value="Genomic_DNA"/>
</dbReference>
<dbReference type="InterPro" id="IPR023447">
    <property type="entry name" value="ForMFR_H4MPT_ForTrfase_fd-like"/>
</dbReference>
<sequence>KGVKGVVMPFPGGIVRSGSKTSSKYKFLHASTNTAFCPTVKRQVESQLPEEVNCVLEIVIDGLDEGIVREAMKVGIKAACIRGIERISAGNYGGTLGQYQIYLHELFR</sequence>
<dbReference type="Gene3D" id="3.30.70.520">
    <property type="match status" value="1"/>
</dbReference>